<proteinExistence type="predicted"/>
<evidence type="ECO:0000313" key="2">
    <source>
        <dbReference type="EMBL" id="ARD20571.1"/>
    </source>
</evidence>
<feature type="chain" id="PRO_5047081168" description="DUF2780 domain-containing protein" evidence="1">
    <location>
        <begin position="24"/>
        <end position="176"/>
    </location>
</feature>
<sequence length="176" mass="18144">MMKLSPAVSLLIAMFAVTSPAQASWLDSVFGSDEKKVEQVDTAATQSTDLVGNVMSQLGLSQEQAEGGLGTLLSLAQSNLGGSDFSQLSNSIPGADALLAAVPELSSDSGMSGLLSQAGDLGQSFEGAAMVYDAFEQLGIKKEYVAPMVDIAKSYLETNGSEGTVDLLMKGVNSLL</sequence>
<evidence type="ECO:0008006" key="4">
    <source>
        <dbReference type="Google" id="ProtNLM"/>
    </source>
</evidence>
<evidence type="ECO:0000313" key="3">
    <source>
        <dbReference type="Proteomes" id="UP000191820"/>
    </source>
</evidence>
<gene>
    <name evidence="2" type="ORF">SJ2017_0222</name>
</gene>
<protein>
    <recommendedName>
        <fullName evidence="4">DUF2780 domain-containing protein</fullName>
    </recommendedName>
</protein>
<organism evidence="2 3">
    <name type="scientific">Shewanella japonica</name>
    <dbReference type="NCBI Taxonomy" id="93973"/>
    <lineage>
        <taxon>Bacteria</taxon>
        <taxon>Pseudomonadati</taxon>
        <taxon>Pseudomonadota</taxon>
        <taxon>Gammaproteobacteria</taxon>
        <taxon>Alteromonadales</taxon>
        <taxon>Shewanellaceae</taxon>
        <taxon>Shewanella</taxon>
    </lineage>
</organism>
<dbReference type="Proteomes" id="UP000191820">
    <property type="component" value="Chromosome"/>
</dbReference>
<evidence type="ECO:0000256" key="1">
    <source>
        <dbReference type="SAM" id="SignalP"/>
    </source>
</evidence>
<keyword evidence="1" id="KW-0732">Signal</keyword>
<dbReference type="InterPro" id="IPR021302">
    <property type="entry name" value="DUF2780_VcgC/VcgE"/>
</dbReference>
<accession>A0ABM6JFC4</accession>
<keyword evidence="3" id="KW-1185">Reference proteome</keyword>
<reference evidence="2 3" key="1">
    <citation type="submission" date="2017-03" db="EMBL/GenBank/DDBJ databases">
        <title>Genome sequencing of Shewanella japonica KCTC 22435.</title>
        <authorList>
            <person name="Kim K.M."/>
        </authorList>
    </citation>
    <scope>NUCLEOTIDE SEQUENCE [LARGE SCALE GENOMIC DNA]</scope>
    <source>
        <strain evidence="2 3">KCTC 22435</strain>
    </source>
</reference>
<feature type="signal peptide" evidence="1">
    <location>
        <begin position="1"/>
        <end position="23"/>
    </location>
</feature>
<dbReference type="Pfam" id="PF11075">
    <property type="entry name" value="DUF2780"/>
    <property type="match status" value="1"/>
</dbReference>
<dbReference type="EMBL" id="CP020472">
    <property type="protein sequence ID" value="ARD20571.1"/>
    <property type="molecule type" value="Genomic_DNA"/>
</dbReference>
<name>A0ABM6JFC4_9GAMM</name>